<name>A0A1Y1Q7E1_9GAMM</name>
<gene>
    <name evidence="1" type="ORF">BWK73_52515</name>
</gene>
<evidence type="ECO:0000313" key="2">
    <source>
        <dbReference type="Proteomes" id="UP000192491"/>
    </source>
</evidence>
<dbReference type="EMBL" id="MTEJ01000754">
    <property type="protein sequence ID" value="OQW98401.1"/>
    <property type="molecule type" value="Genomic_DNA"/>
</dbReference>
<reference evidence="1 2" key="1">
    <citation type="submission" date="2017-01" db="EMBL/GenBank/DDBJ databases">
        <title>Novel large sulfur bacteria in the metagenomes of groundwater-fed chemosynthetic microbial mats in the Lake Huron basin.</title>
        <authorList>
            <person name="Sharrar A.M."/>
            <person name="Flood B.E."/>
            <person name="Bailey J.V."/>
            <person name="Jones D.S."/>
            <person name="Biddanda B."/>
            <person name="Ruberg S.A."/>
            <person name="Marcus D.N."/>
            <person name="Dick G.J."/>
        </authorList>
    </citation>
    <scope>NUCLEOTIDE SEQUENCE [LARGE SCALE GENOMIC DNA]</scope>
    <source>
        <strain evidence="1">A8</strain>
    </source>
</reference>
<dbReference type="AlphaFoldDB" id="A0A1Y1Q7E1"/>
<accession>A0A1Y1Q7E1</accession>
<sequence>MLSLKECTDFCGLTDDEVQAIEHGAHVTPVGACALAQSAEEKPKECRQLLKYMHEYLEYVESHEDTRRSHEVTKLFNISCPPTILSKLLC</sequence>
<evidence type="ECO:0000313" key="1">
    <source>
        <dbReference type="EMBL" id="OQW98401.1"/>
    </source>
</evidence>
<comment type="caution">
    <text evidence="1">The sequence shown here is derived from an EMBL/GenBank/DDBJ whole genome shotgun (WGS) entry which is preliminary data.</text>
</comment>
<protein>
    <submittedName>
        <fullName evidence="1">Uncharacterized protein</fullName>
    </submittedName>
</protein>
<organism evidence="1 2">
    <name type="scientific">Thiothrix lacustris</name>
    <dbReference type="NCBI Taxonomy" id="525917"/>
    <lineage>
        <taxon>Bacteria</taxon>
        <taxon>Pseudomonadati</taxon>
        <taxon>Pseudomonadota</taxon>
        <taxon>Gammaproteobacteria</taxon>
        <taxon>Thiotrichales</taxon>
        <taxon>Thiotrichaceae</taxon>
        <taxon>Thiothrix</taxon>
    </lineage>
</organism>
<proteinExistence type="predicted"/>
<dbReference type="Proteomes" id="UP000192491">
    <property type="component" value="Unassembled WGS sequence"/>
</dbReference>